<evidence type="ECO:0000313" key="1">
    <source>
        <dbReference type="EMBL" id="WFG95787.1"/>
    </source>
</evidence>
<gene>
    <name evidence="1" type="ORF">M0C40_06710</name>
</gene>
<dbReference type="EMBL" id="CP096246">
    <property type="protein sequence ID" value="WFG95787.1"/>
    <property type="molecule type" value="Genomic_DNA"/>
</dbReference>
<reference evidence="1 2" key="1">
    <citation type="submission" date="2022-04" db="EMBL/GenBank/DDBJ databases">
        <title>Whole genome of Spiroplasma citri.</title>
        <authorList>
            <person name="Khanchezar A."/>
            <person name="Izadpanah K."/>
            <person name="Taghavi M."/>
            <person name="Ghorbani A."/>
            <person name="Beven L."/>
        </authorList>
    </citation>
    <scope>NUCLEOTIDE SEQUENCE [LARGE SCALE GENOMIC DNA]</scope>
    <source>
        <strain evidence="1 2">D4</strain>
    </source>
</reference>
<name>A0AAX3SXD2_SPICI</name>
<organism evidence="1 2">
    <name type="scientific">Spiroplasma citri</name>
    <dbReference type="NCBI Taxonomy" id="2133"/>
    <lineage>
        <taxon>Bacteria</taxon>
        <taxon>Bacillati</taxon>
        <taxon>Mycoplasmatota</taxon>
        <taxon>Mollicutes</taxon>
        <taxon>Entomoplasmatales</taxon>
        <taxon>Spiroplasmataceae</taxon>
        <taxon>Spiroplasma</taxon>
    </lineage>
</organism>
<dbReference type="Proteomes" id="UP001214629">
    <property type="component" value="Chromosome"/>
</dbReference>
<proteinExistence type="predicted"/>
<dbReference type="RefSeq" id="WP_277938257.1">
    <property type="nucleotide sequence ID" value="NZ_CP096246.1"/>
</dbReference>
<keyword evidence="2" id="KW-1185">Reference proteome</keyword>
<accession>A0AAX3SXD2</accession>
<dbReference type="AlphaFoldDB" id="A0AAX3SXD2"/>
<evidence type="ECO:0000313" key="2">
    <source>
        <dbReference type="Proteomes" id="UP001214629"/>
    </source>
</evidence>
<protein>
    <submittedName>
        <fullName evidence="1">Uncharacterized protein</fullName>
    </submittedName>
</protein>
<sequence length="192" mass="21839">MKNLFLVSSASMAVTSLIPATTFTSISTARLVELAKNNNVVEYNISGMSGKKEFPVRTTDYGVVNNHQPIDFNYLEHANTWDSFVNKYPKFKFTKLMIKTYIAGNQDGFDLSNIPFKTADFKLQMKNGQFIIKRTIAKNQTDFVRLTVVGLLKEALGQIKFYVQYDLNISQQYGAPYPFYSSEAETIQFFAD</sequence>